<evidence type="ECO:0000256" key="9">
    <source>
        <dbReference type="HAMAP-Rule" id="MF_00090"/>
    </source>
</evidence>
<reference evidence="10 11" key="1">
    <citation type="submission" date="2021-05" db="EMBL/GenBank/DDBJ databases">
        <title>A novel Methanospirillum isolate from a pyrite-forming mixed culture.</title>
        <authorList>
            <person name="Bunk B."/>
            <person name="Sproer C."/>
            <person name="Spring S."/>
            <person name="Pester M."/>
        </authorList>
    </citation>
    <scope>NUCLEOTIDE SEQUENCE [LARGE SCALE GENOMIC DNA]</scope>
    <source>
        <strain evidence="10 11">J.3.6.1-F.2.7.3</strain>
    </source>
</reference>
<keyword evidence="5 9" id="KW-0808">Transferase</keyword>
<dbReference type="AlphaFoldDB" id="A0A8E7AZ61"/>
<comment type="catalytic activity">
    <reaction evidence="8 9">
        <text>[protein]-L-isoaspartate + S-adenosyl-L-methionine = [protein]-L-isoaspartate alpha-methyl ester + S-adenosyl-L-homocysteine</text>
        <dbReference type="Rhea" id="RHEA:12705"/>
        <dbReference type="Rhea" id="RHEA-COMP:12143"/>
        <dbReference type="Rhea" id="RHEA-COMP:12144"/>
        <dbReference type="ChEBI" id="CHEBI:57856"/>
        <dbReference type="ChEBI" id="CHEBI:59789"/>
        <dbReference type="ChEBI" id="CHEBI:90596"/>
        <dbReference type="ChEBI" id="CHEBI:90598"/>
        <dbReference type="EC" id="2.1.1.77"/>
    </reaction>
</comment>
<dbReference type="RefSeq" id="WP_214420250.1">
    <property type="nucleotide sequence ID" value="NZ_CP075546.1"/>
</dbReference>
<dbReference type="FunFam" id="3.40.50.150:FF:000010">
    <property type="entry name" value="Protein-L-isoaspartate O-methyltransferase"/>
    <property type="match status" value="1"/>
</dbReference>
<proteinExistence type="inferred from homology"/>
<dbReference type="GO" id="GO:0005737">
    <property type="term" value="C:cytoplasm"/>
    <property type="evidence" value="ECO:0007669"/>
    <property type="project" value="UniProtKB-SubCell"/>
</dbReference>
<organism evidence="10 11">
    <name type="scientific">Methanospirillum purgamenti</name>
    <dbReference type="NCBI Taxonomy" id="2834276"/>
    <lineage>
        <taxon>Archaea</taxon>
        <taxon>Methanobacteriati</taxon>
        <taxon>Methanobacteriota</taxon>
        <taxon>Stenosarchaea group</taxon>
        <taxon>Methanomicrobia</taxon>
        <taxon>Methanomicrobiales</taxon>
        <taxon>Methanospirillaceae</taxon>
        <taxon>Methanospirillum</taxon>
    </lineage>
</organism>
<evidence type="ECO:0000256" key="1">
    <source>
        <dbReference type="ARBA" id="ARBA00004496"/>
    </source>
</evidence>
<dbReference type="InterPro" id="IPR029063">
    <property type="entry name" value="SAM-dependent_MTases_sf"/>
</dbReference>
<dbReference type="Gene3D" id="3.40.50.150">
    <property type="entry name" value="Vaccinia Virus protein VP39"/>
    <property type="match status" value="1"/>
</dbReference>
<evidence type="ECO:0000256" key="6">
    <source>
        <dbReference type="ARBA" id="ARBA00022691"/>
    </source>
</evidence>
<comment type="subcellular location">
    <subcellularLocation>
        <location evidence="1 9">Cytoplasm</location>
    </subcellularLocation>
</comment>
<dbReference type="SUPFAM" id="SSF53335">
    <property type="entry name" value="S-adenosyl-L-methionine-dependent methyltransferases"/>
    <property type="match status" value="1"/>
</dbReference>
<dbReference type="GeneID" id="65096057"/>
<dbReference type="PANTHER" id="PTHR11579">
    <property type="entry name" value="PROTEIN-L-ISOASPARTATE O-METHYLTRANSFERASE"/>
    <property type="match status" value="1"/>
</dbReference>
<keyword evidence="11" id="KW-1185">Reference proteome</keyword>
<name>A0A8E7AZ61_9EURY</name>
<keyword evidence="3 9" id="KW-0963">Cytoplasm</keyword>
<evidence type="ECO:0000313" key="10">
    <source>
        <dbReference type="EMBL" id="QVV89455.1"/>
    </source>
</evidence>
<comment type="similarity">
    <text evidence="2 9">Belongs to the methyltransferase superfamily. L-isoaspartyl/D-aspartyl protein methyltransferase family.</text>
</comment>
<dbReference type="NCBIfam" id="NF001453">
    <property type="entry name" value="PRK00312.1"/>
    <property type="match status" value="1"/>
</dbReference>
<evidence type="ECO:0000256" key="3">
    <source>
        <dbReference type="ARBA" id="ARBA00022490"/>
    </source>
</evidence>
<dbReference type="NCBIfam" id="TIGR00080">
    <property type="entry name" value="pimt"/>
    <property type="match status" value="1"/>
</dbReference>
<evidence type="ECO:0000256" key="2">
    <source>
        <dbReference type="ARBA" id="ARBA00005369"/>
    </source>
</evidence>
<dbReference type="EC" id="2.1.1.77" evidence="9"/>
<evidence type="ECO:0000256" key="7">
    <source>
        <dbReference type="ARBA" id="ARBA00025330"/>
    </source>
</evidence>
<feature type="active site" evidence="9">
    <location>
        <position position="63"/>
    </location>
</feature>
<dbReference type="Proteomes" id="UP000680656">
    <property type="component" value="Chromosome"/>
</dbReference>
<evidence type="ECO:0000256" key="8">
    <source>
        <dbReference type="ARBA" id="ARBA00029295"/>
    </source>
</evidence>
<evidence type="ECO:0000256" key="5">
    <source>
        <dbReference type="ARBA" id="ARBA00022679"/>
    </source>
</evidence>
<dbReference type="GO" id="GO:0030091">
    <property type="term" value="P:protein repair"/>
    <property type="evidence" value="ECO:0007669"/>
    <property type="project" value="UniProtKB-UniRule"/>
</dbReference>
<evidence type="ECO:0000256" key="4">
    <source>
        <dbReference type="ARBA" id="ARBA00022603"/>
    </source>
</evidence>
<dbReference type="KEGG" id="mrtj:KHC33_02695"/>
<sequence length="219" mass="24014">MDTSRAAEREEMVERQIEARGVTNSRVLHAMRTVPRHVFVPESHSREAYEDYPLPIGNGQTISQPYIVAVMTELLSPEIGDTILEIGTGSGYQAAVLAACNTTVISIERIPQVAEQAVKNLAAADVTNVRVIVTDGTLGYSDEGPYNGILITAGTPEIPKPLLDELADGGRLVAPVGDRAIQDLVRVKREGETYHTQRYGAVRFVPLIGTYGWRNEEKW</sequence>
<dbReference type="PANTHER" id="PTHR11579:SF0">
    <property type="entry name" value="PROTEIN-L-ISOASPARTATE(D-ASPARTATE) O-METHYLTRANSFERASE"/>
    <property type="match status" value="1"/>
</dbReference>
<dbReference type="HAMAP" id="MF_00090">
    <property type="entry name" value="PIMT"/>
    <property type="match status" value="1"/>
</dbReference>
<accession>A0A8E7AZ61</accession>
<dbReference type="EMBL" id="CP075546">
    <property type="protein sequence ID" value="QVV89455.1"/>
    <property type="molecule type" value="Genomic_DNA"/>
</dbReference>
<gene>
    <name evidence="9" type="primary">pcm</name>
    <name evidence="10" type="ORF">KHC33_02695</name>
</gene>
<dbReference type="Pfam" id="PF01135">
    <property type="entry name" value="PCMT"/>
    <property type="match status" value="1"/>
</dbReference>
<comment type="function">
    <text evidence="7 9">Catalyzes the methyl esterification of L-isoaspartyl residues in peptides and proteins that result from spontaneous decomposition of normal L-aspartyl and L-asparaginyl residues. It plays a role in the repair and/or degradation of damaged proteins.</text>
</comment>
<keyword evidence="6 9" id="KW-0949">S-adenosyl-L-methionine</keyword>
<keyword evidence="4 9" id="KW-0489">Methyltransferase</keyword>
<dbReference type="CDD" id="cd02440">
    <property type="entry name" value="AdoMet_MTases"/>
    <property type="match status" value="1"/>
</dbReference>
<evidence type="ECO:0000313" key="11">
    <source>
        <dbReference type="Proteomes" id="UP000680656"/>
    </source>
</evidence>
<protein>
    <recommendedName>
        <fullName evidence="9">Protein-L-isoaspartate O-methyltransferase</fullName>
        <ecNumber evidence="9">2.1.1.77</ecNumber>
    </recommendedName>
    <alternativeName>
        <fullName evidence="9">L-isoaspartyl protein carboxyl methyltransferase</fullName>
    </alternativeName>
    <alternativeName>
        <fullName evidence="9">Protein L-isoaspartyl methyltransferase</fullName>
    </alternativeName>
    <alternativeName>
        <fullName evidence="9">Protein-beta-aspartate methyltransferase</fullName>
        <shortName evidence="9">PIMT</shortName>
    </alternativeName>
</protein>
<dbReference type="GO" id="GO:0004719">
    <property type="term" value="F:protein-L-isoaspartate (D-aspartate) O-methyltransferase activity"/>
    <property type="evidence" value="ECO:0007669"/>
    <property type="project" value="UniProtKB-UniRule"/>
</dbReference>
<dbReference type="GO" id="GO:0032259">
    <property type="term" value="P:methylation"/>
    <property type="evidence" value="ECO:0007669"/>
    <property type="project" value="UniProtKB-KW"/>
</dbReference>
<dbReference type="InterPro" id="IPR000682">
    <property type="entry name" value="PCMT"/>
</dbReference>